<dbReference type="PANTHER" id="PTHR11079:SF162">
    <property type="entry name" value="RIBOFLAVIN BIOSYNTHESIS PROTEIN PYRD, CHLOROPLASTIC"/>
    <property type="match status" value="1"/>
</dbReference>
<dbReference type="SUPFAM" id="SSF53927">
    <property type="entry name" value="Cytidine deaminase-like"/>
    <property type="match status" value="1"/>
</dbReference>
<dbReference type="InterPro" id="IPR004794">
    <property type="entry name" value="Eubact_RibD"/>
</dbReference>
<reference evidence="8" key="1">
    <citation type="submission" date="2018-05" db="EMBL/GenBank/DDBJ databases">
        <authorList>
            <person name="Lanie J.A."/>
            <person name="Ng W.-L."/>
            <person name="Kazmierczak K.M."/>
            <person name="Andrzejewski T.M."/>
            <person name="Davidsen T.M."/>
            <person name="Wayne K.J."/>
            <person name="Tettelin H."/>
            <person name="Glass J.I."/>
            <person name="Rusch D."/>
            <person name="Podicherti R."/>
            <person name="Tsui H.-C.T."/>
            <person name="Winkler M.E."/>
        </authorList>
    </citation>
    <scope>NUCLEOTIDE SEQUENCE</scope>
</reference>
<dbReference type="InterPro" id="IPR016193">
    <property type="entry name" value="Cytidine_deaminase-like"/>
</dbReference>
<dbReference type="PANTHER" id="PTHR11079">
    <property type="entry name" value="CYTOSINE DEAMINASE FAMILY MEMBER"/>
    <property type="match status" value="1"/>
</dbReference>
<dbReference type="Gene3D" id="3.40.430.10">
    <property type="entry name" value="Dihydrofolate Reductase, subunit A"/>
    <property type="match status" value="1"/>
</dbReference>
<evidence type="ECO:0000313" key="8">
    <source>
        <dbReference type="EMBL" id="SUZ83681.1"/>
    </source>
</evidence>
<evidence type="ECO:0000259" key="7">
    <source>
        <dbReference type="PROSITE" id="PS51747"/>
    </source>
</evidence>
<sequence>MKNNSSHEFYMSRCIEIAKKGIGTTFPNPCVGCIIVYNNTIISEAFSSKYGGNHAEINAIKNVKEKKVLKKSTLYVTLEPCSHFGKTPPCCNTIINYEIPNVVIGTLDNSPKVNGKGIRLLKKRKINVIKGVLEKECKELHKVFLHFNKNKRPFIILKWAQSKNKFIAPLIKEKTEPYWITSKKSRQLVHKWRSEEHGILIGHDTVICDNPILNIRNWKGINPVRIVIDLKNNLKKTYNVFNSQANTIKIIDKNIDNNKSLSSEVSNFLFKKKIQSVIIEGGKKTLQEFIRNDLWDEARIFTNKKKMNKGLKAPNINGKIISEKIIDNDKLEIIRPN</sequence>
<accession>A0A381QW87</accession>
<dbReference type="CDD" id="cd01284">
    <property type="entry name" value="Riboflavin_deaminase-reductase"/>
    <property type="match status" value="1"/>
</dbReference>
<dbReference type="Pfam" id="PF00383">
    <property type="entry name" value="dCMP_cyt_deam_1"/>
    <property type="match status" value="1"/>
</dbReference>
<comment type="pathway">
    <text evidence="2">Cofactor biosynthesis; riboflavin biosynthesis; 5-amino-6-(D-ribitylamino)uracil from GTP: step 3/4.</text>
</comment>
<feature type="domain" description="CMP/dCMP-type deaminase" evidence="7">
    <location>
        <begin position="5"/>
        <end position="121"/>
    </location>
</feature>
<evidence type="ECO:0000256" key="1">
    <source>
        <dbReference type="ARBA" id="ARBA00004882"/>
    </source>
</evidence>
<keyword evidence="3" id="KW-0686">Riboflavin biosynthesis</keyword>
<keyword evidence="6" id="KW-0511">Multifunctional enzyme</keyword>
<dbReference type="GO" id="GO:0008835">
    <property type="term" value="F:diaminohydroxyphosphoribosylaminopyrimidine deaminase activity"/>
    <property type="evidence" value="ECO:0007669"/>
    <property type="project" value="InterPro"/>
</dbReference>
<dbReference type="GO" id="GO:0008703">
    <property type="term" value="F:5-amino-6-(5-phosphoribosylamino)uracil reductase activity"/>
    <property type="evidence" value="ECO:0007669"/>
    <property type="project" value="InterPro"/>
</dbReference>
<dbReference type="Gene3D" id="3.40.140.10">
    <property type="entry name" value="Cytidine Deaminase, domain 2"/>
    <property type="match status" value="1"/>
</dbReference>
<evidence type="ECO:0000256" key="2">
    <source>
        <dbReference type="ARBA" id="ARBA00004910"/>
    </source>
</evidence>
<dbReference type="PROSITE" id="PS51747">
    <property type="entry name" value="CYT_DCMP_DEAMINASES_2"/>
    <property type="match status" value="1"/>
</dbReference>
<organism evidence="8">
    <name type="scientific">marine metagenome</name>
    <dbReference type="NCBI Taxonomy" id="408172"/>
    <lineage>
        <taxon>unclassified sequences</taxon>
        <taxon>metagenomes</taxon>
        <taxon>ecological metagenomes</taxon>
    </lineage>
</organism>
<dbReference type="InterPro" id="IPR024072">
    <property type="entry name" value="DHFR-like_dom_sf"/>
</dbReference>
<proteinExistence type="predicted"/>
<dbReference type="InterPro" id="IPR002125">
    <property type="entry name" value="CMP_dCMP_dom"/>
</dbReference>
<dbReference type="PIRSF" id="PIRSF006769">
    <property type="entry name" value="RibD"/>
    <property type="match status" value="1"/>
</dbReference>
<evidence type="ECO:0000256" key="5">
    <source>
        <dbReference type="ARBA" id="ARBA00022833"/>
    </source>
</evidence>
<dbReference type="PROSITE" id="PS00903">
    <property type="entry name" value="CYT_DCMP_DEAMINASES_1"/>
    <property type="match status" value="1"/>
</dbReference>
<dbReference type="GO" id="GO:0009231">
    <property type="term" value="P:riboflavin biosynthetic process"/>
    <property type="evidence" value="ECO:0007669"/>
    <property type="project" value="UniProtKB-UniPathway"/>
</dbReference>
<dbReference type="UniPathway" id="UPA00275">
    <property type="reaction ID" value="UER00401"/>
</dbReference>
<dbReference type="AlphaFoldDB" id="A0A381QW87"/>
<keyword evidence="4" id="KW-0479">Metal-binding</keyword>
<dbReference type="NCBIfam" id="TIGR00326">
    <property type="entry name" value="eubact_ribD"/>
    <property type="match status" value="1"/>
</dbReference>
<name>A0A381QW87_9ZZZZ</name>
<comment type="pathway">
    <text evidence="1">Cofactor biosynthesis; riboflavin biosynthesis; 5-amino-6-(D-ribitylamino)uracil from GTP: step 2/4.</text>
</comment>
<dbReference type="GO" id="GO:0008270">
    <property type="term" value="F:zinc ion binding"/>
    <property type="evidence" value="ECO:0007669"/>
    <property type="project" value="InterPro"/>
</dbReference>
<dbReference type="InterPro" id="IPR016192">
    <property type="entry name" value="APOBEC/CMP_deaminase_Zn-bd"/>
</dbReference>
<dbReference type="Pfam" id="PF01872">
    <property type="entry name" value="RibD_C"/>
    <property type="match status" value="1"/>
</dbReference>
<dbReference type="InterPro" id="IPR002734">
    <property type="entry name" value="RibDG_C"/>
</dbReference>
<dbReference type="SUPFAM" id="SSF53597">
    <property type="entry name" value="Dihydrofolate reductase-like"/>
    <property type="match status" value="1"/>
</dbReference>
<protein>
    <recommendedName>
        <fullName evidence="7">CMP/dCMP-type deaminase domain-containing protein</fullName>
    </recommendedName>
</protein>
<evidence type="ECO:0000256" key="6">
    <source>
        <dbReference type="ARBA" id="ARBA00023268"/>
    </source>
</evidence>
<keyword evidence="5" id="KW-0862">Zinc</keyword>
<evidence type="ECO:0000256" key="3">
    <source>
        <dbReference type="ARBA" id="ARBA00022619"/>
    </source>
</evidence>
<gene>
    <name evidence="8" type="ORF">METZ01_LOCUS36535</name>
</gene>
<evidence type="ECO:0000256" key="4">
    <source>
        <dbReference type="ARBA" id="ARBA00022723"/>
    </source>
</evidence>
<dbReference type="EMBL" id="UINC01001561">
    <property type="protein sequence ID" value="SUZ83681.1"/>
    <property type="molecule type" value="Genomic_DNA"/>
</dbReference>